<feature type="domain" description="NADP-dependent oxidoreductase" evidence="1">
    <location>
        <begin position="4"/>
        <end position="285"/>
    </location>
</feature>
<comment type="caution">
    <text evidence="2">The sequence shown here is derived from an EMBL/GenBank/DDBJ whole genome shotgun (WGS) entry which is preliminary data.</text>
</comment>
<dbReference type="RefSeq" id="WP_158085266.1">
    <property type="nucleotide sequence ID" value="NZ_LVYD01000044.1"/>
</dbReference>
<organism evidence="2 3">
    <name type="scientific">Niastella vici</name>
    <dbReference type="NCBI Taxonomy" id="1703345"/>
    <lineage>
        <taxon>Bacteria</taxon>
        <taxon>Pseudomonadati</taxon>
        <taxon>Bacteroidota</taxon>
        <taxon>Chitinophagia</taxon>
        <taxon>Chitinophagales</taxon>
        <taxon>Chitinophagaceae</taxon>
        <taxon>Niastella</taxon>
    </lineage>
</organism>
<dbReference type="SUPFAM" id="SSF51430">
    <property type="entry name" value="NAD(P)-linked oxidoreductase"/>
    <property type="match status" value="1"/>
</dbReference>
<dbReference type="GO" id="GO:0005829">
    <property type="term" value="C:cytosol"/>
    <property type="evidence" value="ECO:0007669"/>
    <property type="project" value="TreeGrafter"/>
</dbReference>
<name>A0A1V9FZX6_9BACT</name>
<evidence type="ECO:0000259" key="1">
    <source>
        <dbReference type="Pfam" id="PF00248"/>
    </source>
</evidence>
<dbReference type="EMBL" id="LVYD01000044">
    <property type="protein sequence ID" value="OQP63921.1"/>
    <property type="molecule type" value="Genomic_DNA"/>
</dbReference>
<evidence type="ECO:0000313" key="3">
    <source>
        <dbReference type="Proteomes" id="UP000192796"/>
    </source>
</evidence>
<accession>A0A1V9FZX6</accession>
<proteinExistence type="predicted"/>
<dbReference type="GO" id="GO:0016491">
    <property type="term" value="F:oxidoreductase activity"/>
    <property type="evidence" value="ECO:0007669"/>
    <property type="project" value="InterPro"/>
</dbReference>
<dbReference type="AlphaFoldDB" id="A0A1V9FZX6"/>
<dbReference type="Pfam" id="PF00248">
    <property type="entry name" value="Aldo_ket_red"/>
    <property type="match status" value="1"/>
</dbReference>
<dbReference type="Gene3D" id="3.20.20.100">
    <property type="entry name" value="NADP-dependent oxidoreductase domain"/>
    <property type="match status" value="1"/>
</dbReference>
<dbReference type="STRING" id="1703345.A3860_23625"/>
<dbReference type="InterPro" id="IPR023210">
    <property type="entry name" value="NADP_OxRdtase_dom"/>
</dbReference>
<dbReference type="PANTHER" id="PTHR42686">
    <property type="entry name" value="GH17980P-RELATED"/>
    <property type="match status" value="1"/>
</dbReference>
<reference evidence="2 3" key="1">
    <citation type="submission" date="2016-03" db="EMBL/GenBank/DDBJ databases">
        <title>Niastella vici sp. nov., isolated from farmland soil.</title>
        <authorList>
            <person name="Chen L."/>
            <person name="Wang D."/>
            <person name="Yang S."/>
            <person name="Wang G."/>
        </authorList>
    </citation>
    <scope>NUCLEOTIDE SEQUENCE [LARGE SCALE GENOMIC DNA]</scope>
    <source>
        <strain evidence="2 3">DJ57</strain>
    </source>
</reference>
<keyword evidence="3" id="KW-1185">Reference proteome</keyword>
<dbReference type="Proteomes" id="UP000192796">
    <property type="component" value="Unassembled WGS sequence"/>
</dbReference>
<gene>
    <name evidence="2" type="ORF">A3860_23625</name>
</gene>
<dbReference type="InterPro" id="IPR020471">
    <property type="entry name" value="AKR"/>
</dbReference>
<dbReference type="OrthoDB" id="9773828at2"/>
<dbReference type="CDD" id="cd19090">
    <property type="entry name" value="AKR_AKR15A-like"/>
    <property type="match status" value="1"/>
</dbReference>
<sequence length="301" mass="33284">MERVILGTAALGGIWGTVKEEAAVETMLAALELGIGAIDTAPAYGDAELYIGKALRQWKGKPPVISTKVGRLRGLSIDQGAYDYTAYGMHRSLEQSLVRTGVNKMGVVFLHDPEQLRENQVENVLKALVSFKEKGYTDKIGLGGNAPAWFDRYIHSGVFDVVMEFNKLNACNASALTEHLPFCNEYQIDYYAASLLNMGLLGNCYDAYTTNPPAWLDYSFVEAAKKIKVIADAHSIPLASLAHRFVISLPQQFKLVIGPRDLVQLLTTLNDFAAGPLDESLVHEIYKYTVGNFYLNEQNRK</sequence>
<dbReference type="PANTHER" id="PTHR42686:SF1">
    <property type="entry name" value="GH17980P-RELATED"/>
    <property type="match status" value="1"/>
</dbReference>
<protein>
    <recommendedName>
        <fullName evidence="1">NADP-dependent oxidoreductase domain-containing protein</fullName>
    </recommendedName>
</protein>
<dbReference type="InterPro" id="IPR036812">
    <property type="entry name" value="NAD(P)_OxRdtase_dom_sf"/>
</dbReference>
<evidence type="ECO:0000313" key="2">
    <source>
        <dbReference type="EMBL" id="OQP63921.1"/>
    </source>
</evidence>